<accession>A0A347ULM0</accession>
<dbReference type="InterPro" id="IPR006683">
    <property type="entry name" value="Thioestr_dom"/>
</dbReference>
<dbReference type="AlphaFoldDB" id="A0A347ULM0"/>
<feature type="domain" description="Thioesterase" evidence="2">
    <location>
        <begin position="45"/>
        <end position="120"/>
    </location>
</feature>
<dbReference type="Pfam" id="PF03061">
    <property type="entry name" value="4HBT"/>
    <property type="match status" value="1"/>
</dbReference>
<proteinExistence type="predicted"/>
<dbReference type="CDD" id="cd03443">
    <property type="entry name" value="PaaI_thioesterase"/>
    <property type="match status" value="1"/>
</dbReference>
<dbReference type="EMBL" id="CP032125">
    <property type="protein sequence ID" value="AXX99748.1"/>
    <property type="molecule type" value="Genomic_DNA"/>
</dbReference>
<keyword evidence="4" id="KW-1185">Reference proteome</keyword>
<keyword evidence="1" id="KW-0378">Hydrolase</keyword>
<reference evidence="3 4" key="1">
    <citation type="submission" date="2018-09" db="EMBL/GenBank/DDBJ databases">
        <title>Profundibacter amoris BAR1 gen. nov., sp. nov., a new member of the Roseobacter clade isolated at Lokis Castle Vent Field on the Arctic Mid-Oceanic Ridge.</title>
        <authorList>
            <person name="Le Moine Bauer S."/>
            <person name="Sjoeberg A.G."/>
            <person name="L'Haridon S."/>
            <person name="Stokke R."/>
            <person name="Roalkvam I."/>
            <person name="Steen I.H."/>
            <person name="Dahle H."/>
        </authorList>
    </citation>
    <scope>NUCLEOTIDE SEQUENCE [LARGE SCALE GENOMIC DNA]</scope>
    <source>
        <strain evidence="3 4">BAR1</strain>
    </source>
</reference>
<dbReference type="PANTHER" id="PTHR43240:SF10">
    <property type="entry name" value="BLL4964 PROTEIN"/>
    <property type="match status" value="1"/>
</dbReference>
<gene>
    <name evidence="3" type="ORF">BAR1_08350</name>
</gene>
<evidence type="ECO:0000313" key="4">
    <source>
        <dbReference type="Proteomes" id="UP000261704"/>
    </source>
</evidence>
<sequence length="135" mass="14493">MNVEQLQAFLAEHFPHMTEEFIVESVSENRATLRLPVSERNLRAGGTVNGPTMFALADVAFYLALMAMIGPKALAVTTNCSIDFMRKPAAGKDLIGKAQILKLGRVLAVGDVLIYSDGQGAPVARAGMTYSIPPE</sequence>
<dbReference type="InterPro" id="IPR003736">
    <property type="entry name" value="PAAI_dom"/>
</dbReference>
<dbReference type="Proteomes" id="UP000261704">
    <property type="component" value="Chromosome"/>
</dbReference>
<dbReference type="Gene3D" id="3.10.129.10">
    <property type="entry name" value="Hotdog Thioesterase"/>
    <property type="match status" value="1"/>
</dbReference>
<protein>
    <submittedName>
        <fullName evidence="3">PaaI family thioesterase</fullName>
    </submittedName>
</protein>
<name>A0A347ULM0_9RHOB</name>
<dbReference type="GO" id="GO:0061522">
    <property type="term" value="F:1,4-dihydroxy-2-naphthoyl-CoA thioesterase activity"/>
    <property type="evidence" value="ECO:0007669"/>
    <property type="project" value="TreeGrafter"/>
</dbReference>
<dbReference type="KEGG" id="pamo:BAR1_08350"/>
<dbReference type="NCBIfam" id="TIGR00369">
    <property type="entry name" value="unchar_dom_1"/>
    <property type="match status" value="1"/>
</dbReference>
<dbReference type="OrthoDB" id="9805304at2"/>
<evidence type="ECO:0000256" key="1">
    <source>
        <dbReference type="ARBA" id="ARBA00022801"/>
    </source>
</evidence>
<dbReference type="GO" id="GO:0005829">
    <property type="term" value="C:cytosol"/>
    <property type="evidence" value="ECO:0007669"/>
    <property type="project" value="TreeGrafter"/>
</dbReference>
<evidence type="ECO:0000313" key="3">
    <source>
        <dbReference type="EMBL" id="AXX99748.1"/>
    </source>
</evidence>
<dbReference type="SUPFAM" id="SSF54637">
    <property type="entry name" value="Thioesterase/thiol ester dehydrase-isomerase"/>
    <property type="match status" value="1"/>
</dbReference>
<dbReference type="PANTHER" id="PTHR43240">
    <property type="entry name" value="1,4-DIHYDROXY-2-NAPHTHOYL-COA THIOESTERASE 1"/>
    <property type="match status" value="1"/>
</dbReference>
<dbReference type="InterPro" id="IPR029069">
    <property type="entry name" value="HotDog_dom_sf"/>
</dbReference>
<evidence type="ECO:0000259" key="2">
    <source>
        <dbReference type="Pfam" id="PF03061"/>
    </source>
</evidence>
<organism evidence="3 4">
    <name type="scientific">Profundibacter amoris</name>
    <dbReference type="NCBI Taxonomy" id="2171755"/>
    <lineage>
        <taxon>Bacteria</taxon>
        <taxon>Pseudomonadati</taxon>
        <taxon>Pseudomonadota</taxon>
        <taxon>Alphaproteobacteria</taxon>
        <taxon>Rhodobacterales</taxon>
        <taxon>Paracoccaceae</taxon>
        <taxon>Profundibacter</taxon>
    </lineage>
</organism>